<comment type="caution">
    <text evidence="12">The sequence shown here is derived from an EMBL/GenBank/DDBJ whole genome shotgun (WGS) entry which is preliminary data.</text>
</comment>
<keyword evidence="8 11" id="KW-0472">Membrane</keyword>
<keyword evidence="4" id="KW-1003">Cell membrane</keyword>
<comment type="subcellular location">
    <subcellularLocation>
        <location evidence="1">Cell membrane</location>
        <topology evidence="1">Multi-pass membrane protein</topology>
    </subcellularLocation>
</comment>
<keyword evidence="5" id="KW-0997">Cell inner membrane</keyword>
<dbReference type="PANTHER" id="PTHR32196:SF71">
    <property type="entry name" value="AUTOINDUCER 2 IMPORT SYSTEM PERMEASE PROTEIN LSRD"/>
    <property type="match status" value="1"/>
</dbReference>
<evidence type="ECO:0000256" key="4">
    <source>
        <dbReference type="ARBA" id="ARBA00022475"/>
    </source>
</evidence>
<reference evidence="12" key="1">
    <citation type="submission" date="2022-11" db="EMBL/GenBank/DDBJ databases">
        <title>Draft genome sequence of Hoeflea poritis E7-10 and Hoeflea prorocentri PM5-8, separated from scleractinian coral Porites lutea and marine dinoflagellate.</title>
        <authorList>
            <person name="Zhang G."/>
            <person name="Wei Q."/>
            <person name="Cai L."/>
        </authorList>
    </citation>
    <scope>NUCLEOTIDE SEQUENCE</scope>
    <source>
        <strain evidence="12">PM5-8</strain>
    </source>
</reference>
<gene>
    <name evidence="12" type="ORF">OQ273_13460</name>
</gene>
<dbReference type="GO" id="GO:0005886">
    <property type="term" value="C:plasma membrane"/>
    <property type="evidence" value="ECO:0007669"/>
    <property type="project" value="UniProtKB-SubCell"/>
</dbReference>
<feature type="transmembrane region" description="Helical" evidence="11">
    <location>
        <begin position="169"/>
        <end position="188"/>
    </location>
</feature>
<feature type="transmembrane region" description="Helical" evidence="11">
    <location>
        <begin position="298"/>
        <end position="319"/>
    </location>
</feature>
<protein>
    <recommendedName>
        <fullName evidence="10">Autoinducer 2 import system permease protein LsrD</fullName>
    </recommendedName>
</protein>
<evidence type="ECO:0000313" key="13">
    <source>
        <dbReference type="Proteomes" id="UP001151234"/>
    </source>
</evidence>
<evidence type="ECO:0000313" key="12">
    <source>
        <dbReference type="EMBL" id="MDA5399586.1"/>
    </source>
</evidence>
<keyword evidence="3" id="KW-0813">Transport</keyword>
<evidence type="ECO:0000256" key="3">
    <source>
        <dbReference type="ARBA" id="ARBA00022448"/>
    </source>
</evidence>
<comment type="subunit">
    <text evidence="2">The complex is composed of two ATP-binding proteins (LsrA), two transmembrane proteins (LsrC and LsrD) and a solute-binding protein (LsrB).</text>
</comment>
<dbReference type="AlphaFoldDB" id="A0A9X3UMH1"/>
<evidence type="ECO:0000256" key="5">
    <source>
        <dbReference type="ARBA" id="ARBA00022519"/>
    </source>
</evidence>
<dbReference type="Pfam" id="PF02653">
    <property type="entry name" value="BPD_transp_2"/>
    <property type="match status" value="1"/>
</dbReference>
<proteinExistence type="predicted"/>
<sequence>MLKFLRSHYWNIGLCVILAMLFVFTKIIQPNYGASGLEALARAALPFAFATAAQAIVVIAGGIDLSIASMMAVASVTAAVLMDGASEQAALWVVPFVLLVGVCMGAINGMLIVFTRVPDIVVTLAMLFVWEGVALMILKAPGGGAADWLMGLLVGSVSIYGVPESITQFVPKSFILLVVCIGVVWWPFRRSRFGLSVYAIGSSSLAAFRSGVSVNRTKIAAYAMAGLFAAMGGLVLTASTGIGAPIPGPYLLASVAAVVLGGVTLGGGRGGLIGPIIAVIILRLVRTDLALLSVDPNVTAIVEGTIMVVVVMAGGLIAVRSRHK</sequence>
<dbReference type="PANTHER" id="PTHR32196">
    <property type="entry name" value="ABC TRANSPORTER PERMEASE PROTEIN YPHD-RELATED-RELATED"/>
    <property type="match status" value="1"/>
</dbReference>
<feature type="transmembrane region" description="Helical" evidence="11">
    <location>
        <begin position="120"/>
        <end position="138"/>
    </location>
</feature>
<feature type="transmembrane region" description="Helical" evidence="11">
    <location>
        <begin position="9"/>
        <end position="29"/>
    </location>
</feature>
<evidence type="ECO:0000256" key="2">
    <source>
        <dbReference type="ARBA" id="ARBA00011262"/>
    </source>
</evidence>
<organism evidence="12 13">
    <name type="scientific">Hoeflea prorocentri</name>
    <dbReference type="NCBI Taxonomy" id="1922333"/>
    <lineage>
        <taxon>Bacteria</taxon>
        <taxon>Pseudomonadati</taxon>
        <taxon>Pseudomonadota</taxon>
        <taxon>Alphaproteobacteria</taxon>
        <taxon>Hyphomicrobiales</taxon>
        <taxon>Rhizobiaceae</taxon>
        <taxon>Hoeflea</taxon>
    </lineage>
</organism>
<feature type="transmembrane region" description="Helical" evidence="11">
    <location>
        <begin position="248"/>
        <end position="265"/>
    </location>
</feature>
<evidence type="ECO:0000256" key="8">
    <source>
        <dbReference type="ARBA" id="ARBA00023136"/>
    </source>
</evidence>
<dbReference type="RefSeq" id="WP_267991013.1">
    <property type="nucleotide sequence ID" value="NZ_JAPJZI010000001.1"/>
</dbReference>
<dbReference type="GO" id="GO:0022857">
    <property type="term" value="F:transmembrane transporter activity"/>
    <property type="evidence" value="ECO:0007669"/>
    <property type="project" value="InterPro"/>
</dbReference>
<dbReference type="EMBL" id="JAPJZI010000001">
    <property type="protein sequence ID" value="MDA5399586.1"/>
    <property type="molecule type" value="Genomic_DNA"/>
</dbReference>
<feature type="transmembrane region" description="Helical" evidence="11">
    <location>
        <begin position="89"/>
        <end position="114"/>
    </location>
</feature>
<dbReference type="InterPro" id="IPR001851">
    <property type="entry name" value="ABC_transp_permease"/>
</dbReference>
<dbReference type="Proteomes" id="UP001151234">
    <property type="component" value="Unassembled WGS sequence"/>
</dbReference>
<evidence type="ECO:0000256" key="6">
    <source>
        <dbReference type="ARBA" id="ARBA00022692"/>
    </source>
</evidence>
<dbReference type="CDD" id="cd06579">
    <property type="entry name" value="TM_PBP1_transp_AraH_like"/>
    <property type="match status" value="1"/>
</dbReference>
<evidence type="ECO:0000256" key="1">
    <source>
        <dbReference type="ARBA" id="ARBA00004651"/>
    </source>
</evidence>
<feature type="transmembrane region" description="Helical" evidence="11">
    <location>
        <begin position="49"/>
        <end position="82"/>
    </location>
</feature>
<keyword evidence="6 11" id="KW-0812">Transmembrane</keyword>
<comment type="function">
    <text evidence="9">Part of the ABC transporter complex LsrABCD involved in autoinducer 2 (AI-2) import. Probably responsible for the translocation of the substrate across the membrane.</text>
</comment>
<name>A0A9X3UMH1_9HYPH</name>
<evidence type="ECO:0000256" key="9">
    <source>
        <dbReference type="ARBA" id="ARBA00025439"/>
    </source>
</evidence>
<evidence type="ECO:0000256" key="7">
    <source>
        <dbReference type="ARBA" id="ARBA00022989"/>
    </source>
</evidence>
<keyword evidence="7 11" id="KW-1133">Transmembrane helix</keyword>
<evidence type="ECO:0000256" key="10">
    <source>
        <dbReference type="ARBA" id="ARBA00039381"/>
    </source>
</evidence>
<keyword evidence="13" id="KW-1185">Reference proteome</keyword>
<evidence type="ECO:0000256" key="11">
    <source>
        <dbReference type="SAM" id="Phobius"/>
    </source>
</evidence>
<feature type="transmembrane region" description="Helical" evidence="11">
    <location>
        <begin position="272"/>
        <end position="292"/>
    </location>
</feature>
<accession>A0A9X3UMH1</accession>
<feature type="transmembrane region" description="Helical" evidence="11">
    <location>
        <begin position="219"/>
        <end position="242"/>
    </location>
</feature>